<gene>
    <name evidence="1" type="ORF">LVIROSA_LOCUS17263</name>
</gene>
<dbReference type="EMBL" id="CAKMRJ010003334">
    <property type="protein sequence ID" value="CAH1430491.1"/>
    <property type="molecule type" value="Genomic_DNA"/>
</dbReference>
<reference evidence="1 2" key="1">
    <citation type="submission" date="2022-01" db="EMBL/GenBank/DDBJ databases">
        <authorList>
            <person name="Xiong W."/>
            <person name="Schranz E."/>
        </authorList>
    </citation>
    <scope>NUCLEOTIDE SEQUENCE [LARGE SCALE GENOMIC DNA]</scope>
</reference>
<sequence length="138" mass="15855">MIAPSLPPIFRPLSPSSLSALYWLPPPMELAFPRDEEHQDLNVVRIKVIVDNNADEDFITNDLPHGSWLLRDYPLVYLLTHSSYNVLLNLVVHWFRVVNVNYCSEGEIEKESFKCVPVEEGNTSSTSEIDHSFKEEIK</sequence>
<evidence type="ECO:0000313" key="1">
    <source>
        <dbReference type="EMBL" id="CAH1430491.1"/>
    </source>
</evidence>
<proteinExistence type="predicted"/>
<dbReference type="Proteomes" id="UP001157418">
    <property type="component" value="Unassembled WGS sequence"/>
</dbReference>
<dbReference type="AlphaFoldDB" id="A0AAU9MTW0"/>
<comment type="caution">
    <text evidence="1">The sequence shown here is derived from an EMBL/GenBank/DDBJ whole genome shotgun (WGS) entry which is preliminary data.</text>
</comment>
<keyword evidence="2" id="KW-1185">Reference proteome</keyword>
<organism evidence="1 2">
    <name type="scientific">Lactuca virosa</name>
    <dbReference type="NCBI Taxonomy" id="75947"/>
    <lineage>
        <taxon>Eukaryota</taxon>
        <taxon>Viridiplantae</taxon>
        <taxon>Streptophyta</taxon>
        <taxon>Embryophyta</taxon>
        <taxon>Tracheophyta</taxon>
        <taxon>Spermatophyta</taxon>
        <taxon>Magnoliopsida</taxon>
        <taxon>eudicotyledons</taxon>
        <taxon>Gunneridae</taxon>
        <taxon>Pentapetalae</taxon>
        <taxon>asterids</taxon>
        <taxon>campanulids</taxon>
        <taxon>Asterales</taxon>
        <taxon>Asteraceae</taxon>
        <taxon>Cichorioideae</taxon>
        <taxon>Cichorieae</taxon>
        <taxon>Lactucinae</taxon>
        <taxon>Lactuca</taxon>
    </lineage>
</organism>
<accession>A0AAU9MTW0</accession>
<evidence type="ECO:0000313" key="2">
    <source>
        <dbReference type="Proteomes" id="UP001157418"/>
    </source>
</evidence>
<name>A0AAU9MTW0_9ASTR</name>
<protein>
    <submittedName>
        <fullName evidence="1">Uncharacterized protein</fullName>
    </submittedName>
</protein>